<evidence type="ECO:0000256" key="2">
    <source>
        <dbReference type="ARBA" id="ARBA00020291"/>
    </source>
</evidence>
<dbReference type="Gene3D" id="2.160.10.10">
    <property type="entry name" value="Hexapeptide repeat proteins"/>
    <property type="match status" value="1"/>
</dbReference>
<keyword evidence="9" id="KW-1185">Reference proteome</keyword>
<dbReference type="RefSeq" id="WP_016879300.1">
    <property type="nucleotide sequence ID" value="NZ_AJLN01000047.1"/>
</dbReference>
<comment type="catalytic activity">
    <reaction evidence="7">
        <text>chloramphenicol + acetyl-CoA = chloramphenicol 3-acetate + CoA</text>
        <dbReference type="Rhea" id="RHEA:18421"/>
        <dbReference type="ChEBI" id="CHEBI:16730"/>
        <dbReference type="ChEBI" id="CHEBI:17698"/>
        <dbReference type="ChEBI" id="CHEBI:57287"/>
        <dbReference type="ChEBI" id="CHEBI:57288"/>
        <dbReference type="EC" id="2.3.1.28"/>
    </reaction>
</comment>
<protein>
    <recommendedName>
        <fullName evidence="2">Chloramphenicol acetyltransferase</fullName>
        <ecNumber evidence="1">2.3.1.28</ecNumber>
    </recommendedName>
</protein>
<evidence type="ECO:0000256" key="1">
    <source>
        <dbReference type="ARBA" id="ARBA00013235"/>
    </source>
</evidence>
<proteinExistence type="predicted"/>
<evidence type="ECO:0000256" key="4">
    <source>
        <dbReference type="ARBA" id="ARBA00022737"/>
    </source>
</evidence>
<dbReference type="OrthoDB" id="9815592at2"/>
<dbReference type="CDD" id="cd04647">
    <property type="entry name" value="LbH_MAT_like"/>
    <property type="match status" value="1"/>
</dbReference>
<keyword evidence="6" id="KW-0012">Acyltransferase</keyword>
<dbReference type="InterPro" id="IPR018357">
    <property type="entry name" value="Hexapep_transf_CS"/>
</dbReference>
<dbReference type="GO" id="GO:0031470">
    <property type="term" value="C:carboxysome"/>
    <property type="evidence" value="ECO:0007669"/>
    <property type="project" value="UniProtKB-ARBA"/>
</dbReference>
<evidence type="ECO:0000256" key="3">
    <source>
        <dbReference type="ARBA" id="ARBA00022679"/>
    </source>
</evidence>
<dbReference type="Pfam" id="PF14602">
    <property type="entry name" value="Hexapep_2"/>
    <property type="match status" value="1"/>
</dbReference>
<dbReference type="InterPro" id="IPR001451">
    <property type="entry name" value="Hexapep"/>
</dbReference>
<dbReference type="EMBL" id="RSCJ01000035">
    <property type="protein sequence ID" value="RUR73469.1"/>
    <property type="molecule type" value="Genomic_DNA"/>
</dbReference>
<sequence length="179" mass="19586">MNNNYDIPGVTTFEYTKIIGLGNIDFGKNIIIDDFVFIYAKTKIKIGNYVHIGSFTSITGGEKFTMEDFSGLSSGVRIFTASEDFQGCGFGNPTLDEKYRNTKRLPVHIGKFCLIGANSVILPGVTVGEGATVGAGSVVTKNLEPWGIYVGNRKIGDRDKLGVLENYNNFLLENRIPTD</sequence>
<name>A0A433MYL9_CHLFR</name>
<keyword evidence="5" id="KW-0046">Antibiotic resistance</keyword>
<dbReference type="GO" id="GO:0008811">
    <property type="term" value="F:chloramphenicol O-acetyltransferase activity"/>
    <property type="evidence" value="ECO:0007669"/>
    <property type="project" value="UniProtKB-EC"/>
</dbReference>
<dbReference type="STRING" id="211165.GCA_000317285_01154"/>
<dbReference type="InterPro" id="IPR050179">
    <property type="entry name" value="Trans_hexapeptide_repeat"/>
</dbReference>
<comment type="caution">
    <text evidence="8">The sequence shown here is derived from an EMBL/GenBank/DDBJ whole genome shotgun (WGS) entry which is preliminary data.</text>
</comment>
<dbReference type="EC" id="2.3.1.28" evidence="1"/>
<dbReference type="PANTHER" id="PTHR43300">
    <property type="entry name" value="ACETYLTRANSFERASE"/>
    <property type="match status" value="1"/>
</dbReference>
<evidence type="ECO:0000256" key="6">
    <source>
        <dbReference type="ARBA" id="ARBA00023315"/>
    </source>
</evidence>
<dbReference type="PANTHER" id="PTHR43300:SF12">
    <property type="entry name" value="CHLORAMPHENICOL ACETYLTRANSFERASE"/>
    <property type="match status" value="1"/>
</dbReference>
<organism evidence="8 9">
    <name type="scientific">Chlorogloeopsis fritschii PCC 6912</name>
    <dbReference type="NCBI Taxonomy" id="211165"/>
    <lineage>
        <taxon>Bacteria</taxon>
        <taxon>Bacillati</taxon>
        <taxon>Cyanobacteriota</taxon>
        <taxon>Cyanophyceae</taxon>
        <taxon>Nostocales</taxon>
        <taxon>Chlorogloeopsidaceae</taxon>
        <taxon>Chlorogloeopsis</taxon>
    </lineage>
</organism>
<evidence type="ECO:0000313" key="9">
    <source>
        <dbReference type="Proteomes" id="UP000268857"/>
    </source>
</evidence>
<dbReference type="PROSITE" id="PS00101">
    <property type="entry name" value="HEXAPEP_TRANSFERASES"/>
    <property type="match status" value="1"/>
</dbReference>
<dbReference type="AlphaFoldDB" id="A0A433MYL9"/>
<accession>A0A433MYL9</accession>
<dbReference type="GO" id="GO:0043886">
    <property type="term" value="F:structural constituent of carboxysome shell"/>
    <property type="evidence" value="ECO:0007669"/>
    <property type="project" value="UniProtKB-ARBA"/>
</dbReference>
<evidence type="ECO:0000256" key="7">
    <source>
        <dbReference type="ARBA" id="ARBA00047633"/>
    </source>
</evidence>
<evidence type="ECO:0000313" key="8">
    <source>
        <dbReference type="EMBL" id="RUR73469.1"/>
    </source>
</evidence>
<keyword evidence="3 8" id="KW-0808">Transferase</keyword>
<dbReference type="SUPFAM" id="SSF51161">
    <property type="entry name" value="Trimeric LpxA-like enzymes"/>
    <property type="match status" value="1"/>
</dbReference>
<dbReference type="GO" id="GO:0046677">
    <property type="term" value="P:response to antibiotic"/>
    <property type="evidence" value="ECO:0007669"/>
    <property type="project" value="UniProtKB-KW"/>
</dbReference>
<reference evidence="8 9" key="1">
    <citation type="journal article" date="2019" name="Genome Biol. Evol.">
        <title>Day and night: Metabolic profiles and evolutionary relationships of six axenic non-marine cyanobacteria.</title>
        <authorList>
            <person name="Will S.E."/>
            <person name="Henke P."/>
            <person name="Boedeker C."/>
            <person name="Huang S."/>
            <person name="Brinkmann H."/>
            <person name="Rohde M."/>
            <person name="Jarek M."/>
            <person name="Friedl T."/>
            <person name="Seufert S."/>
            <person name="Schumacher M."/>
            <person name="Overmann J."/>
            <person name="Neumann-Schaal M."/>
            <person name="Petersen J."/>
        </authorList>
    </citation>
    <scope>NUCLEOTIDE SEQUENCE [LARGE SCALE GENOMIC DNA]</scope>
    <source>
        <strain evidence="8 9">PCC 6912</strain>
    </source>
</reference>
<evidence type="ECO:0000256" key="5">
    <source>
        <dbReference type="ARBA" id="ARBA00023251"/>
    </source>
</evidence>
<dbReference type="InterPro" id="IPR011004">
    <property type="entry name" value="Trimer_LpxA-like_sf"/>
</dbReference>
<keyword evidence="4" id="KW-0677">Repeat</keyword>
<dbReference type="Proteomes" id="UP000268857">
    <property type="component" value="Unassembled WGS sequence"/>
</dbReference>
<gene>
    <name evidence="8" type="ORF">PCC6912_56400</name>
</gene>